<dbReference type="GO" id="GO:0005829">
    <property type="term" value="C:cytosol"/>
    <property type="evidence" value="ECO:0007669"/>
    <property type="project" value="TreeGrafter"/>
</dbReference>
<dbReference type="SUPFAM" id="SSF56784">
    <property type="entry name" value="HAD-like"/>
    <property type="match status" value="1"/>
</dbReference>
<dbReference type="InterPro" id="IPR041492">
    <property type="entry name" value="HAD_2"/>
</dbReference>
<reference evidence="1 2" key="1">
    <citation type="submission" date="2016-11" db="EMBL/GenBank/DDBJ databases">
        <authorList>
            <person name="Jaros S."/>
            <person name="Januszkiewicz K."/>
            <person name="Wedrychowicz H."/>
        </authorList>
    </citation>
    <scope>NUCLEOTIDE SEQUENCE [LARGE SCALE GENOMIC DNA]</scope>
    <source>
        <strain evidence="1 2">DSM 3090</strain>
    </source>
</reference>
<name>A0A1M6N7P4_9CLOT</name>
<gene>
    <name evidence="1" type="ORF">SAMN02745248_01308</name>
</gene>
<dbReference type="NCBIfam" id="TIGR01549">
    <property type="entry name" value="HAD-SF-IA-v1"/>
    <property type="match status" value="1"/>
</dbReference>
<dbReference type="InterPro" id="IPR050155">
    <property type="entry name" value="HAD-like_hydrolase_sf"/>
</dbReference>
<dbReference type="InterPro" id="IPR036412">
    <property type="entry name" value="HAD-like_sf"/>
</dbReference>
<dbReference type="InterPro" id="IPR006439">
    <property type="entry name" value="HAD-SF_hydro_IA"/>
</dbReference>
<dbReference type="Pfam" id="PF13419">
    <property type="entry name" value="HAD_2"/>
    <property type="match status" value="1"/>
</dbReference>
<dbReference type="EMBL" id="FRAD01000009">
    <property type="protein sequence ID" value="SHJ91740.1"/>
    <property type="molecule type" value="Genomic_DNA"/>
</dbReference>
<dbReference type="RefSeq" id="WP_072903316.1">
    <property type="nucleotide sequence ID" value="NZ_FRAD01000009.1"/>
</dbReference>
<dbReference type="Gene3D" id="1.10.150.240">
    <property type="entry name" value="Putative phosphatase, domain 2"/>
    <property type="match status" value="1"/>
</dbReference>
<dbReference type="GO" id="GO:0004713">
    <property type="term" value="F:protein tyrosine kinase activity"/>
    <property type="evidence" value="ECO:0007669"/>
    <property type="project" value="TreeGrafter"/>
</dbReference>
<evidence type="ECO:0000313" key="2">
    <source>
        <dbReference type="Proteomes" id="UP000183952"/>
    </source>
</evidence>
<keyword evidence="2" id="KW-1185">Reference proteome</keyword>
<dbReference type="InterPro" id="IPR023198">
    <property type="entry name" value="PGP-like_dom2"/>
</dbReference>
<organism evidence="1 2">
    <name type="scientific">Hathewaya proteolytica DSM 3090</name>
    <dbReference type="NCBI Taxonomy" id="1121331"/>
    <lineage>
        <taxon>Bacteria</taxon>
        <taxon>Bacillati</taxon>
        <taxon>Bacillota</taxon>
        <taxon>Clostridia</taxon>
        <taxon>Eubacteriales</taxon>
        <taxon>Clostridiaceae</taxon>
        <taxon>Hathewaya</taxon>
    </lineage>
</organism>
<dbReference type="InterPro" id="IPR023214">
    <property type="entry name" value="HAD_sf"/>
</dbReference>
<dbReference type="PANTHER" id="PTHR43434:SF20">
    <property type="entry name" value="5'-NUCLEOTIDASE"/>
    <property type="match status" value="1"/>
</dbReference>
<dbReference type="OrthoDB" id="9792518at2"/>
<dbReference type="Gene3D" id="3.40.50.1000">
    <property type="entry name" value="HAD superfamily/HAD-like"/>
    <property type="match status" value="1"/>
</dbReference>
<dbReference type="AlphaFoldDB" id="A0A1M6N7P4"/>
<accession>A0A1M6N7P4</accession>
<dbReference type="CDD" id="cd04302">
    <property type="entry name" value="HAD_5NT"/>
    <property type="match status" value="1"/>
</dbReference>
<dbReference type="Proteomes" id="UP000183952">
    <property type="component" value="Unassembled WGS sequence"/>
</dbReference>
<sequence length="226" mass="25753">MKHGSLQKKYMLFDLDGTLTDSGEGIMNSFQYALEQFNIQIKDKSELRRVIGPPLKQSFMEFFHMSESVADKAIEAYRVYFKEKGIYENKLYDGVTSMLHILKSLNKTIILATSKPTIFSEQILKHFDIHKYFTYISGSTLDGLRSEKEDIINYALKENNIFNPAEAIMIGDRKFDIEGAKKCNIDSIGVSYGYGSVEELKSCNPTHCAANIPELLSYLVGKNSYY</sequence>
<protein>
    <submittedName>
        <fullName evidence="1">Phosphoglycolate phosphatase</fullName>
    </submittedName>
</protein>
<evidence type="ECO:0000313" key="1">
    <source>
        <dbReference type="EMBL" id="SHJ91740.1"/>
    </source>
</evidence>
<dbReference type="STRING" id="1121331.SAMN02745248_01308"/>
<proteinExistence type="predicted"/>
<dbReference type="PANTHER" id="PTHR43434">
    <property type="entry name" value="PHOSPHOGLYCOLATE PHOSPHATASE"/>
    <property type="match status" value="1"/>
</dbReference>